<proteinExistence type="predicted"/>
<organism evidence="1 2">
    <name type="scientific">Gonium pectorale</name>
    <name type="common">Green alga</name>
    <dbReference type="NCBI Taxonomy" id="33097"/>
    <lineage>
        <taxon>Eukaryota</taxon>
        <taxon>Viridiplantae</taxon>
        <taxon>Chlorophyta</taxon>
        <taxon>core chlorophytes</taxon>
        <taxon>Chlorophyceae</taxon>
        <taxon>CS clade</taxon>
        <taxon>Chlamydomonadales</taxon>
        <taxon>Volvocaceae</taxon>
        <taxon>Gonium</taxon>
    </lineage>
</organism>
<dbReference type="AlphaFoldDB" id="A0A150GHW0"/>
<name>A0A150GHW0_GONPE</name>
<protein>
    <submittedName>
        <fullName evidence="1">Uncharacterized protein</fullName>
    </submittedName>
</protein>
<dbReference type="STRING" id="33097.A0A150GHW0"/>
<dbReference type="InterPro" id="IPR012173">
    <property type="entry name" value="Mpp10"/>
</dbReference>
<dbReference type="Proteomes" id="UP000075714">
    <property type="component" value="Unassembled WGS sequence"/>
</dbReference>
<keyword evidence="2" id="KW-1185">Reference proteome</keyword>
<dbReference type="GO" id="GO:0034457">
    <property type="term" value="C:Mpp10 complex"/>
    <property type="evidence" value="ECO:0007669"/>
    <property type="project" value="InterPro"/>
</dbReference>
<gene>
    <name evidence="1" type="ORF">GPECTOR_21g615</name>
</gene>
<accession>A0A150GHW0</accession>
<dbReference type="OrthoDB" id="445326at2759"/>
<dbReference type="EMBL" id="LSYV01000022">
    <property type="protein sequence ID" value="KXZ49389.1"/>
    <property type="molecule type" value="Genomic_DNA"/>
</dbReference>
<dbReference type="GO" id="GO:0005732">
    <property type="term" value="C:sno(s)RNA-containing ribonucleoprotein complex"/>
    <property type="evidence" value="ECO:0007669"/>
    <property type="project" value="InterPro"/>
</dbReference>
<evidence type="ECO:0000313" key="2">
    <source>
        <dbReference type="Proteomes" id="UP000075714"/>
    </source>
</evidence>
<dbReference type="GO" id="GO:0006364">
    <property type="term" value="P:rRNA processing"/>
    <property type="evidence" value="ECO:0007669"/>
    <property type="project" value="InterPro"/>
</dbReference>
<comment type="caution">
    <text evidence="1">The sequence shown here is derived from an EMBL/GenBank/DDBJ whole genome shotgun (WGS) entry which is preliminary data.</text>
</comment>
<evidence type="ECO:0000313" key="1">
    <source>
        <dbReference type="EMBL" id="KXZ49389.1"/>
    </source>
</evidence>
<dbReference type="Pfam" id="PF04006">
    <property type="entry name" value="Mpp10"/>
    <property type="match status" value="1"/>
</dbReference>
<reference evidence="2" key="1">
    <citation type="journal article" date="2016" name="Nat. Commun.">
        <title>The Gonium pectorale genome demonstrates co-option of cell cycle regulation during the evolution of multicellularity.</title>
        <authorList>
            <person name="Hanschen E.R."/>
            <person name="Marriage T.N."/>
            <person name="Ferris P.J."/>
            <person name="Hamaji T."/>
            <person name="Toyoda A."/>
            <person name="Fujiyama A."/>
            <person name="Neme R."/>
            <person name="Noguchi H."/>
            <person name="Minakuchi Y."/>
            <person name="Suzuki M."/>
            <person name="Kawai-Toyooka H."/>
            <person name="Smith D.R."/>
            <person name="Sparks H."/>
            <person name="Anderson J."/>
            <person name="Bakaric R."/>
            <person name="Luria V."/>
            <person name="Karger A."/>
            <person name="Kirschner M.W."/>
            <person name="Durand P.M."/>
            <person name="Michod R.E."/>
            <person name="Nozaki H."/>
            <person name="Olson B.J."/>
        </authorList>
    </citation>
    <scope>NUCLEOTIDE SEQUENCE [LARGE SCALE GENOMIC DNA]</scope>
    <source>
        <strain evidence="2">NIES-2863</strain>
    </source>
</reference>
<sequence length="66" mass="7470">MTHDLEVLIRKRVADRRCGDVVRVLAPPLGTKTEVLELDDFKFKAGLGQLYERELIRRVCTMPSGG</sequence>